<evidence type="ECO:0000259" key="4">
    <source>
        <dbReference type="SMART" id="SM00822"/>
    </source>
</evidence>
<dbReference type="SUPFAM" id="SSF51735">
    <property type="entry name" value="NAD(P)-binding Rossmann-fold domains"/>
    <property type="match status" value="1"/>
</dbReference>
<comment type="caution">
    <text evidence="5">The sequence shown here is derived from an EMBL/GenBank/DDBJ whole genome shotgun (WGS) entry which is preliminary data.</text>
</comment>
<dbReference type="GO" id="GO:0016491">
    <property type="term" value="F:oxidoreductase activity"/>
    <property type="evidence" value="ECO:0007669"/>
    <property type="project" value="UniProtKB-KW"/>
</dbReference>
<feature type="domain" description="Ketoreductase" evidence="4">
    <location>
        <begin position="6"/>
        <end position="190"/>
    </location>
</feature>
<evidence type="ECO:0000256" key="3">
    <source>
        <dbReference type="RuleBase" id="RU000363"/>
    </source>
</evidence>
<dbReference type="InterPro" id="IPR002347">
    <property type="entry name" value="SDR_fam"/>
</dbReference>
<keyword evidence="2" id="KW-0560">Oxidoreductase</keyword>
<dbReference type="PANTHER" id="PTHR44196">
    <property type="entry name" value="DEHYDROGENASE/REDUCTASE SDR FAMILY MEMBER 7B"/>
    <property type="match status" value="1"/>
</dbReference>
<dbReference type="PANTHER" id="PTHR44196:SF2">
    <property type="entry name" value="SHORT-CHAIN DEHYDROGENASE-RELATED"/>
    <property type="match status" value="1"/>
</dbReference>
<accession>A0A095VV73</accession>
<proteinExistence type="inferred from homology"/>
<keyword evidence="6" id="KW-1185">Reference proteome</keyword>
<protein>
    <submittedName>
        <fullName evidence="5">Short-chain dehydrogenase/reductase SDR</fullName>
    </submittedName>
</protein>
<evidence type="ECO:0000256" key="2">
    <source>
        <dbReference type="ARBA" id="ARBA00023002"/>
    </source>
</evidence>
<dbReference type="PRINTS" id="PR00081">
    <property type="entry name" value="GDHRDH"/>
</dbReference>
<dbReference type="CDD" id="cd05233">
    <property type="entry name" value="SDR_c"/>
    <property type="match status" value="1"/>
</dbReference>
<dbReference type="Proteomes" id="UP000029640">
    <property type="component" value="Unassembled WGS sequence"/>
</dbReference>
<dbReference type="GO" id="GO:0016020">
    <property type="term" value="C:membrane"/>
    <property type="evidence" value="ECO:0007669"/>
    <property type="project" value="TreeGrafter"/>
</dbReference>
<organism evidence="5 6">
    <name type="scientific">Pseudohaliea rubra DSM 19751</name>
    <dbReference type="NCBI Taxonomy" id="1265313"/>
    <lineage>
        <taxon>Bacteria</taxon>
        <taxon>Pseudomonadati</taxon>
        <taxon>Pseudomonadota</taxon>
        <taxon>Gammaproteobacteria</taxon>
        <taxon>Cellvibrionales</taxon>
        <taxon>Halieaceae</taxon>
        <taxon>Pseudohaliea</taxon>
    </lineage>
</organism>
<comment type="similarity">
    <text evidence="1 3">Belongs to the short-chain dehydrogenases/reductases (SDR) family.</text>
</comment>
<dbReference type="PROSITE" id="PS00061">
    <property type="entry name" value="ADH_SHORT"/>
    <property type="match status" value="1"/>
</dbReference>
<dbReference type="HOGENOM" id="CLU_010194_2_1_6"/>
<reference evidence="5 6" key="1">
    <citation type="journal article" date="2014" name="Genome Announc.">
        <title>Genome Sequence of Gammaproteobacterial Pseudohaliea rubra Type Strain DSM 19751, Isolated from Coastal Seawater of the Mediterranean Sea.</title>
        <authorList>
            <person name="Spring S."/>
            <person name="Fiebig A."/>
            <person name="Riedel T."/>
            <person name="Goker M."/>
            <person name="Klenk H.P."/>
        </authorList>
    </citation>
    <scope>NUCLEOTIDE SEQUENCE [LARGE SCALE GENOMIC DNA]</scope>
    <source>
        <strain evidence="5 6">DSM 19751</strain>
    </source>
</reference>
<sequence length="267" mass="28050">MSKERHLALVTGASAGIGEAIASELAASGHDLVLVARRTGKLRSVAKRLQDKYAIEAHVRTTDLLETGAAARLARRLEREGLAVDVLVNNAGLLEAGYFTAMDKTALQRMVQLNTDTLTDLLAQFVPPMRKRGSGRVLNVASIAAFQPVVGLAAYAATKAYVLSLGEALGEELRGSGVTVTTLCPGVTDTSMIAHAADDAPGFGQLPGVMIGSPEDVARAGVRGLLRGDPIVVPGVLNRASTLLADNLPRWLRRRLMGALARSRLGG</sequence>
<dbReference type="Pfam" id="PF00106">
    <property type="entry name" value="adh_short"/>
    <property type="match status" value="1"/>
</dbReference>
<dbReference type="PATRIC" id="fig|1265313.6.peg.417"/>
<dbReference type="Gene3D" id="3.40.50.720">
    <property type="entry name" value="NAD(P)-binding Rossmann-like Domain"/>
    <property type="match status" value="1"/>
</dbReference>
<dbReference type="InterPro" id="IPR057326">
    <property type="entry name" value="KR_dom"/>
</dbReference>
<gene>
    <name evidence="5" type="ORF">HRUBRA_00421</name>
</gene>
<dbReference type="eggNOG" id="COG0300">
    <property type="taxonomic scope" value="Bacteria"/>
</dbReference>
<name>A0A095VV73_9GAMM</name>
<dbReference type="SMART" id="SM00822">
    <property type="entry name" value="PKS_KR"/>
    <property type="match status" value="1"/>
</dbReference>
<dbReference type="AlphaFoldDB" id="A0A095VV73"/>
<dbReference type="RefSeq" id="WP_035513839.1">
    <property type="nucleotide sequence ID" value="NZ_KN234746.1"/>
</dbReference>
<dbReference type="OrthoDB" id="9810734at2"/>
<dbReference type="STRING" id="1265313.HRUBRA_00421"/>
<dbReference type="EMBL" id="AUVB01000013">
    <property type="protein sequence ID" value="KGE04948.1"/>
    <property type="molecule type" value="Genomic_DNA"/>
</dbReference>
<evidence type="ECO:0000256" key="1">
    <source>
        <dbReference type="ARBA" id="ARBA00006484"/>
    </source>
</evidence>
<evidence type="ECO:0000313" key="6">
    <source>
        <dbReference type="Proteomes" id="UP000029640"/>
    </source>
</evidence>
<dbReference type="PIRSF" id="PIRSF000126">
    <property type="entry name" value="11-beta-HSD1"/>
    <property type="match status" value="1"/>
</dbReference>
<dbReference type="InterPro" id="IPR020904">
    <property type="entry name" value="Sc_DH/Rdtase_CS"/>
</dbReference>
<dbReference type="PRINTS" id="PR00080">
    <property type="entry name" value="SDRFAMILY"/>
</dbReference>
<dbReference type="InterPro" id="IPR036291">
    <property type="entry name" value="NAD(P)-bd_dom_sf"/>
</dbReference>
<evidence type="ECO:0000313" key="5">
    <source>
        <dbReference type="EMBL" id="KGE04948.1"/>
    </source>
</evidence>